<dbReference type="Ensembl" id="ENSOANT00000076712.1">
    <property type="protein sequence ID" value="ENSOANP00000043157.1"/>
    <property type="gene ID" value="ENSOANG00000050699.1"/>
</dbReference>
<feature type="compositionally biased region" description="Acidic residues" evidence="1">
    <location>
        <begin position="313"/>
        <end position="323"/>
    </location>
</feature>
<dbReference type="PANTHER" id="PTHR14725">
    <property type="entry name" value="RIBOSOME-BINDING FACTOR A, MITOCHONDRIAL-RELATED"/>
    <property type="match status" value="1"/>
</dbReference>
<sequence length="349" mass="38803">MGGGGGGPGPRRGLPVSRRRGMWGAWGGRGAAWARGSGRALHASPAHCAAKNPLKKFASKTKKKFWYEGSSLGTHYMYRPSKLDQLVKAVAPKTRKEESIRKRALDGLLYQALTDLVSNWEIDGDLYDLNVELTKVSLSPDFSVCRVYWKTVPSVEKNDHVEAVLRKTAPRMRHLLITQRILQNVPPVVFVRDREDAARSEVERLLRVADFGPPEDQGHEDRPPLGEAEAQPPAEAQTNLFGIDRAALLKQIAEYKRRKDRRRDGGDGGRNPQLPDLLAEEQRRRKRKKGRGPREEDDVTPRTYRRPGPPGEGDGDPPDDPGSVEDQLRRAPEELGTEDGGDPAGPRGE</sequence>
<dbReference type="InterPro" id="IPR023799">
    <property type="entry name" value="RbfA_dom_sf"/>
</dbReference>
<accession>A0A6I8NQ03</accession>
<dbReference type="InterPro" id="IPR000238">
    <property type="entry name" value="RbfA"/>
</dbReference>
<dbReference type="GeneTree" id="ENSGT00390000011362"/>
<evidence type="ECO:0000313" key="2">
    <source>
        <dbReference type="Ensembl" id="ENSOANP00000043157.1"/>
    </source>
</evidence>
<dbReference type="InterPro" id="IPR015946">
    <property type="entry name" value="KH_dom-like_a/b"/>
</dbReference>
<proteinExistence type="predicted"/>
<evidence type="ECO:0000256" key="1">
    <source>
        <dbReference type="SAM" id="MobiDB-lite"/>
    </source>
</evidence>
<dbReference type="AlphaFoldDB" id="A0A6I8NQ03"/>
<organism evidence="2 3">
    <name type="scientific">Ornithorhynchus anatinus</name>
    <name type="common">Duckbill platypus</name>
    <dbReference type="NCBI Taxonomy" id="9258"/>
    <lineage>
        <taxon>Eukaryota</taxon>
        <taxon>Metazoa</taxon>
        <taxon>Chordata</taxon>
        <taxon>Craniata</taxon>
        <taxon>Vertebrata</taxon>
        <taxon>Euteleostomi</taxon>
        <taxon>Mammalia</taxon>
        <taxon>Monotremata</taxon>
        <taxon>Ornithorhynchidae</taxon>
        <taxon>Ornithorhynchus</taxon>
    </lineage>
</organism>
<evidence type="ECO:0000313" key="3">
    <source>
        <dbReference type="Proteomes" id="UP000002279"/>
    </source>
</evidence>
<dbReference type="Bgee" id="ENSOANG00000050699">
    <property type="expression patterns" value="Expressed in heart and 7 other cell types or tissues"/>
</dbReference>
<dbReference type="SUPFAM" id="SSF89919">
    <property type="entry name" value="Ribosome-binding factor A, RbfA"/>
    <property type="match status" value="1"/>
</dbReference>
<dbReference type="GO" id="GO:0006364">
    <property type="term" value="P:rRNA processing"/>
    <property type="evidence" value="ECO:0007669"/>
    <property type="project" value="InterPro"/>
</dbReference>
<name>A0A6I8NQ03_ORNAN</name>
<dbReference type="OMA" id="FGPPEDQ"/>
<keyword evidence="3" id="KW-1185">Reference proteome</keyword>
<feature type="region of interest" description="Disordered" evidence="1">
    <location>
        <begin position="257"/>
        <end position="349"/>
    </location>
</feature>
<reference evidence="2 3" key="1">
    <citation type="journal article" date="2008" name="Nature">
        <title>Genome analysis of the platypus reveals unique signatures of evolution.</title>
        <authorList>
            <person name="Warren W.C."/>
            <person name="Hillier L.W."/>
            <person name="Marshall Graves J.A."/>
            <person name="Birney E."/>
            <person name="Ponting C.P."/>
            <person name="Grutzner F."/>
            <person name="Belov K."/>
            <person name="Miller W."/>
            <person name="Clarke L."/>
            <person name="Chinwalla A.T."/>
            <person name="Yang S.P."/>
            <person name="Heger A."/>
            <person name="Locke D.P."/>
            <person name="Miethke P."/>
            <person name="Waters P.D."/>
            <person name="Veyrunes F."/>
            <person name="Fulton L."/>
            <person name="Fulton B."/>
            <person name="Graves T."/>
            <person name="Wallis J."/>
            <person name="Puente X.S."/>
            <person name="Lopez-Otin C."/>
            <person name="Ordonez G.R."/>
            <person name="Eichler E.E."/>
            <person name="Chen L."/>
            <person name="Cheng Z."/>
            <person name="Deakin J.E."/>
            <person name="Alsop A."/>
            <person name="Thompson K."/>
            <person name="Kirby P."/>
            <person name="Papenfuss A.T."/>
            <person name="Wakefield M.J."/>
            <person name="Olender T."/>
            <person name="Lancet D."/>
            <person name="Huttley G.A."/>
            <person name="Smit A.F."/>
            <person name="Pask A."/>
            <person name="Temple-Smith P."/>
            <person name="Batzer M.A."/>
            <person name="Walker J.A."/>
            <person name="Konkel M.K."/>
            <person name="Harris R.S."/>
            <person name="Whittington C.M."/>
            <person name="Wong E.S."/>
            <person name="Gemmell N.J."/>
            <person name="Buschiazzo E."/>
            <person name="Vargas Jentzsch I.M."/>
            <person name="Merkel A."/>
            <person name="Schmitz J."/>
            <person name="Zemann A."/>
            <person name="Churakov G."/>
            <person name="Kriegs J.O."/>
            <person name="Brosius J."/>
            <person name="Murchison E.P."/>
            <person name="Sachidanandam R."/>
            <person name="Smith C."/>
            <person name="Hannon G.J."/>
            <person name="Tsend-Ayush E."/>
            <person name="McMillan D."/>
            <person name="Attenborough R."/>
            <person name="Rens W."/>
            <person name="Ferguson-Smith M."/>
            <person name="Lefevre C.M."/>
            <person name="Sharp J.A."/>
            <person name="Nicholas K.R."/>
            <person name="Ray D.A."/>
            <person name="Kube M."/>
            <person name="Reinhardt R."/>
            <person name="Pringle T.H."/>
            <person name="Taylor J."/>
            <person name="Jones R.C."/>
            <person name="Nixon B."/>
            <person name="Dacheux J.L."/>
            <person name="Niwa H."/>
            <person name="Sekita Y."/>
            <person name="Huang X."/>
            <person name="Stark A."/>
            <person name="Kheradpour P."/>
            <person name="Kellis M."/>
            <person name="Flicek P."/>
            <person name="Chen Y."/>
            <person name="Webber C."/>
            <person name="Hardison R."/>
            <person name="Nelson J."/>
            <person name="Hallsworth-Pepin K."/>
            <person name="Delehaunty K."/>
            <person name="Markovic C."/>
            <person name="Minx P."/>
            <person name="Feng Y."/>
            <person name="Kremitzki C."/>
            <person name="Mitreva M."/>
            <person name="Glasscock J."/>
            <person name="Wylie T."/>
            <person name="Wohldmann P."/>
            <person name="Thiru P."/>
            <person name="Nhan M.N."/>
            <person name="Pohl C.S."/>
            <person name="Smith S.M."/>
            <person name="Hou S."/>
            <person name="Nefedov M."/>
            <person name="de Jong P.J."/>
            <person name="Renfree M.B."/>
            <person name="Mardis E.R."/>
            <person name="Wilson R.K."/>
        </authorList>
    </citation>
    <scope>NUCLEOTIDE SEQUENCE [LARGE SCALE GENOMIC DNA]</scope>
    <source>
        <strain evidence="2 3">Glennie</strain>
    </source>
</reference>
<reference evidence="2" key="2">
    <citation type="submission" date="2025-08" db="UniProtKB">
        <authorList>
            <consortium name="Ensembl"/>
        </authorList>
    </citation>
    <scope>IDENTIFICATION</scope>
    <source>
        <strain evidence="2">Glennie</strain>
    </source>
</reference>
<protein>
    <submittedName>
        <fullName evidence="2">Ribosome binding factor A</fullName>
    </submittedName>
</protein>
<dbReference type="PANTHER" id="PTHR14725:SF0">
    <property type="entry name" value="RIBOSOME-BINDING FACTOR A, MITOCHONDRIAL-RELATED"/>
    <property type="match status" value="1"/>
</dbReference>
<dbReference type="InterPro" id="IPR039212">
    <property type="entry name" value="RBFA_mitochondrial"/>
</dbReference>
<feature type="compositionally biased region" description="Basic and acidic residues" evidence="1">
    <location>
        <begin position="257"/>
        <end position="267"/>
    </location>
</feature>
<dbReference type="FunCoup" id="A0A6I8NQ03">
    <property type="interactions" value="233"/>
</dbReference>
<dbReference type="InParanoid" id="A0A6I8NQ03"/>
<dbReference type="Proteomes" id="UP000002279">
    <property type="component" value="Chromosome X2"/>
</dbReference>
<gene>
    <name evidence="2" type="primary">RBFA</name>
</gene>
<dbReference type="Pfam" id="PF02033">
    <property type="entry name" value="RBFA"/>
    <property type="match status" value="1"/>
</dbReference>
<dbReference type="Gene3D" id="3.30.300.20">
    <property type="match status" value="1"/>
</dbReference>
<reference evidence="2" key="3">
    <citation type="submission" date="2025-09" db="UniProtKB">
        <authorList>
            <consortium name="Ensembl"/>
        </authorList>
    </citation>
    <scope>IDENTIFICATION</scope>
    <source>
        <strain evidence="2">Glennie</strain>
    </source>
</reference>
<feature type="region of interest" description="Disordered" evidence="1">
    <location>
        <begin position="207"/>
        <end position="233"/>
    </location>
</feature>